<gene>
    <name evidence="1" type="ORF">MBHS_02262</name>
</gene>
<accession>A0A1H6F8F2</accession>
<protein>
    <submittedName>
        <fullName evidence="1">Uncharacterized protein</fullName>
    </submittedName>
</protein>
<dbReference type="EMBL" id="FMSV02000491">
    <property type="protein sequence ID" value="SEH06400.1"/>
    <property type="molecule type" value="Genomic_DNA"/>
</dbReference>
<name>A0A1H6F8F2_9GAMM</name>
<dbReference type="AlphaFoldDB" id="A0A1H6F8F2"/>
<keyword evidence="2" id="KW-1185">Reference proteome</keyword>
<evidence type="ECO:0000313" key="1">
    <source>
        <dbReference type="EMBL" id="SEH06400.1"/>
    </source>
</evidence>
<proteinExistence type="predicted"/>
<organism evidence="1 2">
    <name type="scientific">Candidatus Venteria ishoeyi</name>
    <dbReference type="NCBI Taxonomy" id="1899563"/>
    <lineage>
        <taxon>Bacteria</taxon>
        <taxon>Pseudomonadati</taxon>
        <taxon>Pseudomonadota</taxon>
        <taxon>Gammaproteobacteria</taxon>
        <taxon>Thiotrichales</taxon>
        <taxon>Thiotrichaceae</taxon>
        <taxon>Venteria</taxon>
    </lineage>
</organism>
<evidence type="ECO:0000313" key="2">
    <source>
        <dbReference type="Proteomes" id="UP000236724"/>
    </source>
</evidence>
<dbReference type="Proteomes" id="UP000236724">
    <property type="component" value="Unassembled WGS sequence"/>
</dbReference>
<reference evidence="1 2" key="1">
    <citation type="submission" date="2016-10" db="EMBL/GenBank/DDBJ databases">
        <authorList>
            <person name="de Groot N.N."/>
        </authorList>
    </citation>
    <scope>NUCLEOTIDE SEQUENCE [LARGE SCALE GENOMIC DNA]</scope>
    <source>
        <strain evidence="1">MBHS1</strain>
    </source>
</reference>
<sequence length="68" mass="7780">MSYNRASNPFACKLKINRHNDTLFTKMTLPGKVSRGKMGLAVYVEQNTPMLNISFDDFILRTKNAIQE</sequence>